<dbReference type="SUPFAM" id="SSF52206">
    <property type="entry name" value="Hypothetical protein MTH538"/>
    <property type="match status" value="1"/>
</dbReference>
<dbReference type="Pfam" id="PF08937">
    <property type="entry name" value="ThsB_TIR"/>
    <property type="match status" value="1"/>
</dbReference>
<accession>A0AA51UN57</accession>
<evidence type="ECO:0000313" key="3">
    <source>
        <dbReference type="Proteomes" id="UP001182908"/>
    </source>
</evidence>
<dbReference type="InterPro" id="IPR015032">
    <property type="entry name" value="ThsB__TIR-like_domain"/>
</dbReference>
<keyword evidence="3" id="KW-1185">Reference proteome</keyword>
<sequence>MVRRRVFYSFHYQNDVMRVQQIRNIGAIEGNTPAQPNDWEQIQNNSNAIKKWIDDNMNNRSCVVVLVGEETANRNWVNYEIQKAWNEGRGLLGIYIHNINCPRNGKCRKGQNPFDKYTINGRRLSSIVKCYDPHPMNAYGDIKINMGNLIEEAIQIRSNYRG</sequence>
<name>A0AA51UN57_9EURY</name>
<dbReference type="AlphaFoldDB" id="A0AA51UN57"/>
<evidence type="ECO:0000259" key="1">
    <source>
        <dbReference type="Pfam" id="PF08937"/>
    </source>
</evidence>
<protein>
    <submittedName>
        <fullName evidence="2">TIR domain-containing protein</fullName>
    </submittedName>
</protein>
<dbReference type="InterPro" id="IPR036490">
    <property type="entry name" value="ThsB_TIR-like_sf"/>
</dbReference>
<feature type="domain" description="Thoeris protein ThsB TIR-like" evidence="1">
    <location>
        <begin position="7"/>
        <end position="98"/>
    </location>
</feature>
<organism evidence="2 3">
    <name type="scientific">Methanolobus sediminis</name>
    <dbReference type="NCBI Taxonomy" id="3072978"/>
    <lineage>
        <taxon>Archaea</taxon>
        <taxon>Methanobacteriati</taxon>
        <taxon>Methanobacteriota</taxon>
        <taxon>Stenosarchaea group</taxon>
        <taxon>Methanomicrobia</taxon>
        <taxon>Methanosarcinales</taxon>
        <taxon>Methanosarcinaceae</taxon>
        <taxon>Methanolobus</taxon>
    </lineage>
</organism>
<gene>
    <name evidence="2" type="ORF">RE474_05195</name>
</gene>
<dbReference type="KEGG" id="mseb:RE474_05195"/>
<reference evidence="2 3" key="1">
    <citation type="submission" date="2023-08" db="EMBL/GenBank/DDBJ databases">
        <title>Methanolobus mangrovi sp. nov. and Methanolobus sediminis sp. nov, two novel methylotrophic methanogens isolated from mangrove sediments in China.</title>
        <authorList>
            <person name="Zhou J."/>
        </authorList>
    </citation>
    <scope>NUCLEOTIDE SEQUENCE [LARGE SCALE GENOMIC DNA]</scope>
    <source>
        <strain evidence="2 3">FTZ6</strain>
    </source>
</reference>
<proteinExistence type="predicted"/>
<dbReference type="GeneID" id="84232090"/>
<dbReference type="RefSeq" id="WP_309311914.1">
    <property type="nucleotide sequence ID" value="NZ_CP133592.1"/>
</dbReference>
<dbReference type="Gene3D" id="3.40.50.11200">
    <property type="match status" value="1"/>
</dbReference>
<evidence type="ECO:0000313" key="2">
    <source>
        <dbReference type="EMBL" id="WMW26118.1"/>
    </source>
</evidence>
<dbReference type="EMBL" id="CP133592">
    <property type="protein sequence ID" value="WMW26118.1"/>
    <property type="molecule type" value="Genomic_DNA"/>
</dbReference>
<dbReference type="Proteomes" id="UP001182908">
    <property type="component" value="Chromosome"/>
</dbReference>